<organism evidence="2">
    <name type="scientific">uncultured Sulfurovum sp</name>
    <dbReference type="NCBI Taxonomy" id="269237"/>
    <lineage>
        <taxon>Bacteria</taxon>
        <taxon>Pseudomonadati</taxon>
        <taxon>Campylobacterota</taxon>
        <taxon>Epsilonproteobacteria</taxon>
        <taxon>Campylobacterales</taxon>
        <taxon>Sulfurovaceae</taxon>
        <taxon>Sulfurovum</taxon>
        <taxon>environmental samples</taxon>
    </lineage>
</organism>
<feature type="transmembrane region" description="Helical" evidence="1">
    <location>
        <begin position="180"/>
        <end position="198"/>
    </location>
</feature>
<feature type="transmembrane region" description="Helical" evidence="1">
    <location>
        <begin position="258"/>
        <end position="276"/>
    </location>
</feature>
<protein>
    <submittedName>
        <fullName evidence="2">Uncharacterized protein</fullName>
    </submittedName>
</protein>
<gene>
    <name evidence="2" type="ORF">HELGO_WM13272</name>
</gene>
<feature type="transmembrane region" description="Helical" evidence="1">
    <location>
        <begin position="12"/>
        <end position="41"/>
    </location>
</feature>
<feature type="transmembrane region" description="Helical" evidence="1">
    <location>
        <begin position="210"/>
        <end position="228"/>
    </location>
</feature>
<name>A0A6S6SX21_9BACT</name>
<keyword evidence="1" id="KW-0472">Membrane</keyword>
<keyword evidence="1" id="KW-0812">Transmembrane</keyword>
<reference evidence="2" key="1">
    <citation type="submission" date="2020-01" db="EMBL/GenBank/DDBJ databases">
        <authorList>
            <person name="Meier V. D."/>
            <person name="Meier V D."/>
        </authorList>
    </citation>
    <scope>NUCLEOTIDE SEQUENCE</scope>
    <source>
        <strain evidence="2">HLG_WM_MAG_05</strain>
    </source>
</reference>
<proteinExistence type="predicted"/>
<evidence type="ECO:0000313" key="2">
    <source>
        <dbReference type="EMBL" id="CAA6807848.1"/>
    </source>
</evidence>
<keyword evidence="1" id="KW-1133">Transmembrane helix</keyword>
<dbReference type="AlphaFoldDB" id="A0A6S6SX21"/>
<sequence length="288" mass="33995">MSLQLHQSLNLLLLLIIGSFTANVHLAWMDIVLIITFTLLIEHLLLYFNNTRTFYFSYSAVTTAVGVIVLIYANTLWIYFFIITLGLAQKHFLTLDAKHFFNPSNFALIVGLLFFYEDAHLITGQFGDEVLFSMLVFVLALSILVRVGRVLIPFLFVFFYLFLQYLLVVYFDPSITFQHLYHRFYSVTFMLFIYFMLTDPCVTPSKWKEQTLFVFLVVLLATLLDRFYGFRVQHLFMSLFFFSFFVHFESFKKLRPSELKFLLTILFVIMSALVYIEHQAPYYFEMNG</sequence>
<feature type="transmembrane region" description="Helical" evidence="1">
    <location>
        <begin position="234"/>
        <end position="251"/>
    </location>
</feature>
<feature type="transmembrane region" description="Helical" evidence="1">
    <location>
        <begin position="61"/>
        <end position="88"/>
    </location>
</feature>
<evidence type="ECO:0000256" key="1">
    <source>
        <dbReference type="SAM" id="Phobius"/>
    </source>
</evidence>
<dbReference type="EMBL" id="CACVAU010000027">
    <property type="protein sequence ID" value="CAA6807848.1"/>
    <property type="molecule type" value="Genomic_DNA"/>
</dbReference>
<accession>A0A6S6SX21</accession>
<feature type="transmembrane region" description="Helical" evidence="1">
    <location>
        <begin position="150"/>
        <end position="168"/>
    </location>
</feature>
<feature type="transmembrane region" description="Helical" evidence="1">
    <location>
        <begin position="122"/>
        <end position="143"/>
    </location>
</feature>